<sequence length="586" mass="63980">MALRLSSSQRHHTTPFIFPPPSISTPLSLIRRLSSRHVSLRHRRTAAPKACVKLEEKNVPETGKSQWGKVSAVLFDMDGVLCNSEEPSRRLESTCFHEMGVQVTTEDFVPFMGTGEANFLGGVASVKGVKGFDPEAAKKGFPGALELINQVLKSNGLKVAVASSADRIKVDANLAAAGSTIVNSIFIRFDAIVSADAFENLKPAPDIFLAASKILDVPPGELPRPAQMRCIAVTTTLPEETLKAAGPSLIRKEIGNVSVHDILTGGSDCPNEKIQGSQYIILLNKLHLKWLKEGAESVSIQETNSDGGGVLSIAGVHGEYGEIWKFGIALSCLAFAVSNWKAMQYASPKAIWNLLFGVNRPTFGKNEGESQTGRIQQFVNYISDLESRGNATTVPEFPSQLDWLNSAPFNYAGTHSLILVIEVVHAFTVVGVHSAKFDNEKDLEAIRNAVLRYGINHPALHRIVCWAYQVVNDGDMYLWRELGVNSWPTFAVVGPNVSSLHSYQVKVAERKKLKETFFFPQDLDDIVAAALIFYGEKKMLDNSPLPLSLEKENDPRLLTSPLKFPGKLAMMSSTTGCSFQTVTITA</sequence>
<dbReference type="InterPro" id="IPR023214">
    <property type="entry name" value="HAD_sf"/>
</dbReference>
<dbReference type="InterPro" id="IPR036249">
    <property type="entry name" value="Thioredoxin-like_sf"/>
</dbReference>
<dbReference type="SFLD" id="SFLDS00003">
    <property type="entry name" value="Haloacid_Dehalogenase"/>
    <property type="match status" value="1"/>
</dbReference>
<dbReference type="SUPFAM" id="SSF56784">
    <property type="entry name" value="HAD-like"/>
    <property type="match status" value="1"/>
</dbReference>
<reference evidence="1 2" key="1">
    <citation type="journal article" date="2018" name="PLoS Genet.">
        <title>Population sequencing reveals clonal diversity and ancestral inbreeding in the grapevine cultivar Chardonnay.</title>
        <authorList>
            <person name="Roach M.J."/>
            <person name="Johnson D.L."/>
            <person name="Bohlmann J."/>
            <person name="van Vuuren H.J."/>
            <person name="Jones S.J."/>
            <person name="Pretorius I.S."/>
            <person name="Schmidt S.A."/>
            <person name="Borneman A.R."/>
        </authorList>
    </citation>
    <scope>NUCLEOTIDE SEQUENCE [LARGE SCALE GENOMIC DNA]</scope>
    <source>
        <strain evidence="2">cv. Chardonnay</strain>
        <tissue evidence="1">Leaf</tissue>
    </source>
</reference>
<protein>
    <submittedName>
        <fullName evidence="1">Protein suppressor of QUENCHING 1, chloroplastic</fullName>
    </submittedName>
</protein>
<dbReference type="CDD" id="cd07505">
    <property type="entry name" value="HAD_BPGM-like"/>
    <property type="match status" value="1"/>
</dbReference>
<dbReference type="SFLD" id="SFLDG01129">
    <property type="entry name" value="C1.5:_HAD__Beta-PGM__Phosphata"/>
    <property type="match status" value="1"/>
</dbReference>
<dbReference type="Gene3D" id="3.40.30.10">
    <property type="entry name" value="Glutaredoxin"/>
    <property type="match status" value="1"/>
</dbReference>
<comment type="caution">
    <text evidence="1">The sequence shown here is derived from an EMBL/GenBank/DDBJ whole genome shotgun (WGS) entry which is preliminary data.</text>
</comment>
<evidence type="ECO:0000313" key="1">
    <source>
        <dbReference type="EMBL" id="RVW97816.1"/>
    </source>
</evidence>
<evidence type="ECO:0000313" key="2">
    <source>
        <dbReference type="Proteomes" id="UP000288805"/>
    </source>
</evidence>
<dbReference type="Proteomes" id="UP000288805">
    <property type="component" value="Unassembled WGS sequence"/>
</dbReference>
<dbReference type="PANTHER" id="PTHR46388:SF2">
    <property type="entry name" value="NHL REPEAT-CONTAINING PROTEIN 2"/>
    <property type="match status" value="1"/>
</dbReference>
<dbReference type="EMBL" id="QGNW01000097">
    <property type="protein sequence ID" value="RVW97816.1"/>
    <property type="molecule type" value="Genomic_DNA"/>
</dbReference>
<dbReference type="Gene3D" id="1.10.150.240">
    <property type="entry name" value="Putative phosphatase, domain 2"/>
    <property type="match status" value="1"/>
</dbReference>
<organism evidence="1 2">
    <name type="scientific">Vitis vinifera</name>
    <name type="common">Grape</name>
    <dbReference type="NCBI Taxonomy" id="29760"/>
    <lineage>
        <taxon>Eukaryota</taxon>
        <taxon>Viridiplantae</taxon>
        <taxon>Streptophyta</taxon>
        <taxon>Embryophyta</taxon>
        <taxon>Tracheophyta</taxon>
        <taxon>Spermatophyta</taxon>
        <taxon>Magnoliopsida</taxon>
        <taxon>eudicotyledons</taxon>
        <taxon>Gunneridae</taxon>
        <taxon>Pentapetalae</taxon>
        <taxon>rosids</taxon>
        <taxon>Vitales</taxon>
        <taxon>Vitaceae</taxon>
        <taxon>Viteae</taxon>
        <taxon>Vitis</taxon>
    </lineage>
</organism>
<dbReference type="PANTHER" id="PTHR46388">
    <property type="entry name" value="NHL REPEAT-CONTAINING PROTEIN 2"/>
    <property type="match status" value="1"/>
</dbReference>
<dbReference type="InterPro" id="IPR036412">
    <property type="entry name" value="HAD-like_sf"/>
</dbReference>
<proteinExistence type="predicted"/>
<dbReference type="Pfam" id="PF00702">
    <property type="entry name" value="Hydrolase"/>
    <property type="match status" value="1"/>
</dbReference>
<gene>
    <name evidence="1" type="primary">SOQ1_3</name>
    <name evidence="1" type="ORF">CK203_021295</name>
</gene>
<dbReference type="SUPFAM" id="SSF52833">
    <property type="entry name" value="Thioredoxin-like"/>
    <property type="match status" value="1"/>
</dbReference>
<dbReference type="Gene3D" id="3.40.50.1000">
    <property type="entry name" value="HAD superfamily/HAD-like"/>
    <property type="match status" value="1"/>
</dbReference>
<accession>A0A438IM71</accession>
<dbReference type="InterPro" id="IPR023198">
    <property type="entry name" value="PGP-like_dom2"/>
</dbReference>
<name>A0A438IM71_VITVI</name>
<dbReference type="AlphaFoldDB" id="A0A438IM71"/>